<organism evidence="7 8">
    <name type="scientific">Candidatus Yanofskybacteria bacterium RIFCSPHIGHO2_02_FULL_38_22b</name>
    <dbReference type="NCBI Taxonomy" id="1802673"/>
    <lineage>
        <taxon>Bacteria</taxon>
        <taxon>Candidatus Yanofskyibacteriota</taxon>
    </lineage>
</organism>
<dbReference type="CDD" id="cd01428">
    <property type="entry name" value="ADK"/>
    <property type="match status" value="1"/>
</dbReference>
<proteinExistence type="inferred from homology"/>
<dbReference type="GO" id="GO:0005524">
    <property type="term" value="F:ATP binding"/>
    <property type="evidence" value="ECO:0007669"/>
    <property type="project" value="UniProtKB-KW"/>
</dbReference>
<dbReference type="AlphaFoldDB" id="A0A1F8F4D0"/>
<reference evidence="7 8" key="1">
    <citation type="journal article" date="2016" name="Nat. Commun.">
        <title>Thousands of microbial genomes shed light on interconnected biogeochemical processes in an aquifer system.</title>
        <authorList>
            <person name="Anantharaman K."/>
            <person name="Brown C.T."/>
            <person name="Hug L.A."/>
            <person name="Sharon I."/>
            <person name="Castelle C.J."/>
            <person name="Probst A.J."/>
            <person name="Thomas B.C."/>
            <person name="Singh A."/>
            <person name="Wilkins M.J."/>
            <person name="Karaoz U."/>
            <person name="Brodie E.L."/>
            <person name="Williams K.H."/>
            <person name="Hubbard S.S."/>
            <person name="Banfield J.F."/>
        </authorList>
    </citation>
    <scope>NUCLEOTIDE SEQUENCE [LARGE SCALE GENOMIC DNA]</scope>
</reference>
<dbReference type="EMBL" id="MGJN01000009">
    <property type="protein sequence ID" value="OGN07096.1"/>
    <property type="molecule type" value="Genomic_DNA"/>
</dbReference>
<dbReference type="Proteomes" id="UP000176834">
    <property type="component" value="Unassembled WGS sequence"/>
</dbReference>
<keyword evidence="4 5" id="KW-0418">Kinase</keyword>
<name>A0A1F8F4D0_9BACT</name>
<dbReference type="PANTHER" id="PTHR23359">
    <property type="entry name" value="NUCLEOTIDE KINASE"/>
    <property type="match status" value="1"/>
</dbReference>
<comment type="similarity">
    <text evidence="5">Belongs to the adenylate kinase family.</text>
</comment>
<evidence type="ECO:0000256" key="1">
    <source>
        <dbReference type="ARBA" id="ARBA00022679"/>
    </source>
</evidence>
<dbReference type="Gene3D" id="3.40.50.300">
    <property type="entry name" value="P-loop containing nucleotide triphosphate hydrolases"/>
    <property type="match status" value="1"/>
</dbReference>
<dbReference type="InterPro" id="IPR000850">
    <property type="entry name" value="Adenylat/UMP-CMP_kin"/>
</dbReference>
<dbReference type="PRINTS" id="PR00094">
    <property type="entry name" value="ADENYLTKNASE"/>
</dbReference>
<evidence type="ECO:0000313" key="7">
    <source>
        <dbReference type="EMBL" id="OGN07096.1"/>
    </source>
</evidence>
<comment type="catalytic activity">
    <reaction evidence="6">
        <text>AMP + ATP = 2 ADP</text>
        <dbReference type="Rhea" id="RHEA:12973"/>
        <dbReference type="ChEBI" id="CHEBI:30616"/>
        <dbReference type="ChEBI" id="CHEBI:456215"/>
        <dbReference type="ChEBI" id="CHEBI:456216"/>
        <dbReference type="EC" id="2.7.4.3"/>
    </reaction>
</comment>
<dbReference type="InterPro" id="IPR027417">
    <property type="entry name" value="P-loop_NTPase"/>
</dbReference>
<keyword evidence="1 5" id="KW-0808">Transferase</keyword>
<evidence type="ECO:0000256" key="5">
    <source>
        <dbReference type="RuleBase" id="RU003330"/>
    </source>
</evidence>
<dbReference type="SUPFAM" id="SSF52540">
    <property type="entry name" value="P-loop containing nucleoside triphosphate hydrolases"/>
    <property type="match status" value="1"/>
</dbReference>
<evidence type="ECO:0000256" key="3">
    <source>
        <dbReference type="ARBA" id="ARBA00022741"/>
    </source>
</evidence>
<accession>A0A1F8F4D0</accession>
<dbReference type="Pfam" id="PF00406">
    <property type="entry name" value="ADK"/>
    <property type="match status" value="1"/>
</dbReference>
<dbReference type="GO" id="GO:0004017">
    <property type="term" value="F:AMP kinase activity"/>
    <property type="evidence" value="ECO:0007669"/>
    <property type="project" value="UniProtKB-EC"/>
</dbReference>
<evidence type="ECO:0000256" key="4">
    <source>
        <dbReference type="ARBA" id="ARBA00022777"/>
    </source>
</evidence>
<dbReference type="GO" id="GO:0005737">
    <property type="term" value="C:cytoplasm"/>
    <property type="evidence" value="ECO:0007669"/>
    <property type="project" value="UniProtKB-SubCell"/>
</dbReference>
<evidence type="ECO:0000313" key="8">
    <source>
        <dbReference type="Proteomes" id="UP000176834"/>
    </source>
</evidence>
<protein>
    <recommendedName>
        <fullName evidence="6">Adenylate kinase</fullName>
        <ecNumber evidence="6">2.7.4.3</ecNumber>
    </recommendedName>
</protein>
<keyword evidence="6" id="KW-0067">ATP-binding</keyword>
<comment type="subunit">
    <text evidence="6">Monomer.</text>
</comment>
<dbReference type="EC" id="2.7.4.3" evidence="6"/>
<comment type="caution">
    <text evidence="7">The sequence shown here is derived from an EMBL/GenBank/DDBJ whole genome shotgun (WGS) entry which is preliminary data.</text>
</comment>
<keyword evidence="2" id="KW-0545">Nucleotide biosynthesis</keyword>
<evidence type="ECO:0000256" key="6">
    <source>
        <dbReference type="RuleBase" id="RU003331"/>
    </source>
</evidence>
<sequence>MKWAVVLIGPPGSGKGTQADLLAEKFGLIHIESSKIIEEKFKNASPDDLLLSQQKKIWQSGELNDPKMVTGWLVEAMKNVWQSGAGLILSASPRTVFEAEAEIPVLEELYGKDNVKIFNIDLSREESFNRNSNRRICEKNRHPVPNLPEFKDLETCPRDGSKLIRRGHLDDPETVKLRYDVYLKRTEPIIDLLKNRGYEIIQVNGEQSIEDVYKEVIQKLDDSNKNTTRDTDNA</sequence>
<evidence type="ECO:0000256" key="2">
    <source>
        <dbReference type="ARBA" id="ARBA00022727"/>
    </source>
</evidence>
<comment type="subcellular location">
    <subcellularLocation>
        <location evidence="6">Cytoplasm</location>
    </subcellularLocation>
</comment>
<gene>
    <name evidence="7" type="ORF">A3B86_01650</name>
</gene>
<keyword evidence="3 6" id="KW-0547">Nucleotide-binding</keyword>